<evidence type="ECO:0000256" key="1">
    <source>
        <dbReference type="SAM" id="MobiDB-lite"/>
    </source>
</evidence>
<reference evidence="2 3" key="1">
    <citation type="journal article" date="2021" name="Sci. Rep.">
        <title>Chromosome anchoring in Senegalese sole (Solea senegalensis) reveals sex-associated markers and genome rearrangements in flatfish.</title>
        <authorList>
            <person name="Guerrero-Cozar I."/>
            <person name="Gomez-Garrido J."/>
            <person name="Berbel C."/>
            <person name="Martinez-Blanch J.F."/>
            <person name="Alioto T."/>
            <person name="Claros M.G."/>
            <person name="Gagnaire P.A."/>
            <person name="Manchado M."/>
        </authorList>
    </citation>
    <scope>NUCLEOTIDE SEQUENCE [LARGE SCALE GENOMIC DNA]</scope>
    <source>
        <strain evidence="2">Sse05_10M</strain>
    </source>
</reference>
<protein>
    <submittedName>
        <fullName evidence="2">Uncharacterized protein</fullName>
    </submittedName>
</protein>
<dbReference type="EMBL" id="JAGKHQ010000012">
    <property type="protein sequence ID" value="KAG7502452.1"/>
    <property type="molecule type" value="Genomic_DNA"/>
</dbReference>
<evidence type="ECO:0000313" key="2">
    <source>
        <dbReference type="EMBL" id="KAG7502452.1"/>
    </source>
</evidence>
<dbReference type="AlphaFoldDB" id="A0AAV6RDT5"/>
<keyword evidence="3" id="KW-1185">Reference proteome</keyword>
<accession>A0AAV6RDT5</accession>
<feature type="region of interest" description="Disordered" evidence="1">
    <location>
        <begin position="1"/>
        <end position="24"/>
    </location>
</feature>
<feature type="region of interest" description="Disordered" evidence="1">
    <location>
        <begin position="91"/>
        <end position="118"/>
    </location>
</feature>
<name>A0AAV6RDT5_SOLSE</name>
<feature type="compositionally biased region" description="Polar residues" evidence="1">
    <location>
        <begin position="1"/>
        <end position="19"/>
    </location>
</feature>
<comment type="caution">
    <text evidence="2">The sequence shown here is derived from an EMBL/GenBank/DDBJ whole genome shotgun (WGS) entry which is preliminary data.</text>
</comment>
<sequence>MPPSSQCRASRPSSHTPPLNRSGFISERKASKRRLKCGLNESVWTVKHGIRSSVQREQVKLERKHVQLCAFIQHLAGHDLDSCMHYLGRHSKKWDGSRQPPKDTFQAPHRRLQKPADQCHHVRDGDLRQCSVIGDPGNPTTQRNKYRGEIAALSVSRAHHVAGGHGLGRDLPDQPAGAAGVLTKHYHGGDVTRKQQCVRVLWRQHDLLQSGHHVASFCNGIREMLCHRISLSVQPACHQEMCLHHNPSGVYFMYVILSPSVCGVW</sequence>
<dbReference type="Proteomes" id="UP000693946">
    <property type="component" value="Linkage Group LG2"/>
</dbReference>
<proteinExistence type="predicted"/>
<evidence type="ECO:0000313" key="3">
    <source>
        <dbReference type="Proteomes" id="UP000693946"/>
    </source>
</evidence>
<gene>
    <name evidence="2" type="ORF">JOB18_020078</name>
</gene>
<organism evidence="2 3">
    <name type="scientific">Solea senegalensis</name>
    <name type="common">Senegalese sole</name>
    <dbReference type="NCBI Taxonomy" id="28829"/>
    <lineage>
        <taxon>Eukaryota</taxon>
        <taxon>Metazoa</taxon>
        <taxon>Chordata</taxon>
        <taxon>Craniata</taxon>
        <taxon>Vertebrata</taxon>
        <taxon>Euteleostomi</taxon>
        <taxon>Actinopterygii</taxon>
        <taxon>Neopterygii</taxon>
        <taxon>Teleostei</taxon>
        <taxon>Neoteleostei</taxon>
        <taxon>Acanthomorphata</taxon>
        <taxon>Carangaria</taxon>
        <taxon>Pleuronectiformes</taxon>
        <taxon>Pleuronectoidei</taxon>
        <taxon>Soleidae</taxon>
        <taxon>Solea</taxon>
    </lineage>
</organism>